<dbReference type="PANTHER" id="PTHR11567:SF25">
    <property type="entry name" value="PROTEIN FRA10AC1"/>
    <property type="match status" value="1"/>
</dbReference>
<name>A0ABD2VUD0_9HYME</name>
<feature type="compositionally biased region" description="Basic residues" evidence="1">
    <location>
        <begin position="142"/>
        <end position="152"/>
    </location>
</feature>
<dbReference type="Pfam" id="PF09725">
    <property type="entry name" value="Fra10Ac1"/>
    <property type="match status" value="1"/>
</dbReference>
<evidence type="ECO:0000256" key="1">
    <source>
        <dbReference type="SAM" id="MobiDB-lite"/>
    </source>
</evidence>
<organism evidence="2 3">
    <name type="scientific">Trichogramma kaykai</name>
    <dbReference type="NCBI Taxonomy" id="54128"/>
    <lineage>
        <taxon>Eukaryota</taxon>
        <taxon>Metazoa</taxon>
        <taxon>Ecdysozoa</taxon>
        <taxon>Arthropoda</taxon>
        <taxon>Hexapoda</taxon>
        <taxon>Insecta</taxon>
        <taxon>Pterygota</taxon>
        <taxon>Neoptera</taxon>
        <taxon>Endopterygota</taxon>
        <taxon>Hymenoptera</taxon>
        <taxon>Apocrita</taxon>
        <taxon>Proctotrupomorpha</taxon>
        <taxon>Chalcidoidea</taxon>
        <taxon>Trichogrammatidae</taxon>
        <taxon>Trichogramma</taxon>
    </lineage>
</organism>
<dbReference type="AlphaFoldDB" id="A0ABD2VUD0"/>
<evidence type="ECO:0000313" key="2">
    <source>
        <dbReference type="EMBL" id="KAL3384168.1"/>
    </source>
</evidence>
<dbReference type="PANTHER" id="PTHR11567">
    <property type="entry name" value="ACID PHOSPHATASE-RELATED"/>
    <property type="match status" value="1"/>
</dbReference>
<evidence type="ECO:0008006" key="4">
    <source>
        <dbReference type="Google" id="ProtNLM"/>
    </source>
</evidence>
<reference evidence="2 3" key="1">
    <citation type="journal article" date="2024" name="bioRxiv">
        <title>A reference genome for Trichogramma kaykai: A tiny desert-dwelling parasitoid wasp with competing sex-ratio distorters.</title>
        <authorList>
            <person name="Culotta J."/>
            <person name="Lindsey A.R."/>
        </authorList>
    </citation>
    <scope>NUCLEOTIDE SEQUENCE [LARGE SCALE GENOMIC DNA]</scope>
    <source>
        <strain evidence="2 3">KSX58</strain>
    </source>
</reference>
<dbReference type="Proteomes" id="UP001627154">
    <property type="component" value="Unassembled WGS sequence"/>
</dbReference>
<feature type="region of interest" description="Disordered" evidence="1">
    <location>
        <begin position="142"/>
        <end position="199"/>
    </location>
</feature>
<sequence length="210" mass="24558">MSGEPGCSSSKNPYLMDKSEIIKAHHKFLWDEKDQNPDTYEKRLAKTYYDDLFKEYCIADLSRYKSNQIALRWRTKNEVLSNKGSEICGNKKCTSKENLKVWEVNFKYIEHGQNHNALVKLALCVECSIMLNYHKKHNLFGKSSSKSKKRKSKEGSLLPNQKIKVEVETEDESQKEEKAKEDNIWTNEDPEEKTEMNTEEKIDAYLSDLF</sequence>
<keyword evidence="3" id="KW-1185">Reference proteome</keyword>
<dbReference type="InterPro" id="IPR050645">
    <property type="entry name" value="Histidine_acid_phosphatase"/>
</dbReference>
<comment type="caution">
    <text evidence="2">The sequence shown here is derived from an EMBL/GenBank/DDBJ whole genome shotgun (WGS) entry which is preliminary data.</text>
</comment>
<accession>A0ABD2VUD0</accession>
<evidence type="ECO:0000313" key="3">
    <source>
        <dbReference type="Proteomes" id="UP001627154"/>
    </source>
</evidence>
<gene>
    <name evidence="2" type="ORF">TKK_019966</name>
</gene>
<dbReference type="InterPro" id="IPR019129">
    <property type="entry name" value="Folate-sensitive_fs_Fra10Ac1"/>
</dbReference>
<protein>
    <recommendedName>
        <fullName evidence="4">Protein FRA10AC1</fullName>
    </recommendedName>
</protein>
<proteinExistence type="predicted"/>
<dbReference type="EMBL" id="JBJJXI010000177">
    <property type="protein sequence ID" value="KAL3384168.1"/>
    <property type="molecule type" value="Genomic_DNA"/>
</dbReference>